<feature type="compositionally biased region" description="Acidic residues" evidence="1">
    <location>
        <begin position="46"/>
        <end position="55"/>
    </location>
</feature>
<comment type="caution">
    <text evidence="2">The sequence shown here is derived from an EMBL/GenBank/DDBJ whole genome shotgun (WGS) entry which is preliminary data.</text>
</comment>
<accession>A0A9P6Q9H8</accession>
<feature type="compositionally biased region" description="Basic and acidic residues" evidence="1">
    <location>
        <begin position="56"/>
        <end position="66"/>
    </location>
</feature>
<reference evidence="2" key="1">
    <citation type="journal article" date="2020" name="Fungal Divers.">
        <title>Resolving the Mortierellaceae phylogeny through synthesis of multi-gene phylogenetics and phylogenomics.</title>
        <authorList>
            <person name="Vandepol N."/>
            <person name="Liber J."/>
            <person name="Desiro A."/>
            <person name="Na H."/>
            <person name="Kennedy M."/>
            <person name="Barry K."/>
            <person name="Grigoriev I.V."/>
            <person name="Miller A.N."/>
            <person name="O'Donnell K."/>
            <person name="Stajich J.E."/>
            <person name="Bonito G."/>
        </authorList>
    </citation>
    <scope>NUCLEOTIDE SEQUENCE</scope>
    <source>
        <strain evidence="2">KOD948</strain>
    </source>
</reference>
<evidence type="ECO:0000256" key="1">
    <source>
        <dbReference type="SAM" id="MobiDB-lite"/>
    </source>
</evidence>
<dbReference type="AlphaFoldDB" id="A0A9P6Q9H8"/>
<name>A0A9P6Q9H8_9FUNG</name>
<evidence type="ECO:0000313" key="3">
    <source>
        <dbReference type="Proteomes" id="UP000726737"/>
    </source>
</evidence>
<dbReference type="EMBL" id="JAAAJA010000099">
    <property type="protein sequence ID" value="KAG0262362.1"/>
    <property type="molecule type" value="Genomic_DNA"/>
</dbReference>
<evidence type="ECO:0000313" key="2">
    <source>
        <dbReference type="EMBL" id="KAG0262362.1"/>
    </source>
</evidence>
<gene>
    <name evidence="2" type="ORF">BG011_010245</name>
</gene>
<protein>
    <submittedName>
        <fullName evidence="2">Uncharacterized protein</fullName>
    </submittedName>
</protein>
<keyword evidence="3" id="KW-1185">Reference proteome</keyword>
<dbReference type="Proteomes" id="UP000726737">
    <property type="component" value="Unassembled WGS sequence"/>
</dbReference>
<sequence>MQGNDLWPGVSPCNRIDDRADLGNVGEDGAETEEEEVTIAKREGSLESDVDDEGSEEARDRGRDVAAIEVSDLVPGRDSDRSPDRLLRGEDAGVEEVEEAADDDDGLEDEDENRWWQV</sequence>
<feature type="compositionally biased region" description="Acidic residues" evidence="1">
    <location>
        <begin position="28"/>
        <end position="37"/>
    </location>
</feature>
<proteinExistence type="predicted"/>
<feature type="compositionally biased region" description="Acidic residues" evidence="1">
    <location>
        <begin position="92"/>
        <end position="112"/>
    </location>
</feature>
<feature type="compositionally biased region" description="Basic and acidic residues" evidence="1">
    <location>
        <begin position="75"/>
        <end position="91"/>
    </location>
</feature>
<organism evidence="2 3">
    <name type="scientific">Mortierella polycephala</name>
    <dbReference type="NCBI Taxonomy" id="41804"/>
    <lineage>
        <taxon>Eukaryota</taxon>
        <taxon>Fungi</taxon>
        <taxon>Fungi incertae sedis</taxon>
        <taxon>Mucoromycota</taxon>
        <taxon>Mortierellomycotina</taxon>
        <taxon>Mortierellomycetes</taxon>
        <taxon>Mortierellales</taxon>
        <taxon>Mortierellaceae</taxon>
        <taxon>Mortierella</taxon>
    </lineage>
</organism>
<feature type="region of interest" description="Disordered" evidence="1">
    <location>
        <begin position="1"/>
        <end position="118"/>
    </location>
</feature>